<dbReference type="EMBL" id="ML769622">
    <property type="protein sequence ID" value="KAE9391471.1"/>
    <property type="molecule type" value="Genomic_DNA"/>
</dbReference>
<dbReference type="AlphaFoldDB" id="A0A6A4H093"/>
<sequence>MESQSKLLNFGATDLYLAFLSSFNALLPYHWRTVPATNVTPTGALSCDFVFVVASFSPVYPSTSQKDNAADLHSPHQPPPHNTASFHRLCLLNSHFEPSPDSSLASPTKHLRHYLVRTTDSRHRHPFTRLVCGSPTPTAFRASPGKSSFESLATQVKTIRAVSAMTA</sequence>
<evidence type="ECO:0000313" key="2">
    <source>
        <dbReference type="Proteomes" id="UP000799118"/>
    </source>
</evidence>
<keyword evidence="2" id="KW-1185">Reference proteome</keyword>
<gene>
    <name evidence="1" type="ORF">BT96DRAFT_1024053</name>
</gene>
<accession>A0A6A4H093</accession>
<proteinExistence type="predicted"/>
<evidence type="ECO:0000313" key="1">
    <source>
        <dbReference type="EMBL" id="KAE9391471.1"/>
    </source>
</evidence>
<protein>
    <submittedName>
        <fullName evidence="1">Uncharacterized protein</fullName>
    </submittedName>
</protein>
<dbReference type="Proteomes" id="UP000799118">
    <property type="component" value="Unassembled WGS sequence"/>
</dbReference>
<reference evidence="1" key="1">
    <citation type="journal article" date="2019" name="Environ. Microbiol.">
        <title>Fungal ecological strategies reflected in gene transcription - a case study of two litter decomposers.</title>
        <authorList>
            <person name="Barbi F."/>
            <person name="Kohler A."/>
            <person name="Barry K."/>
            <person name="Baskaran P."/>
            <person name="Daum C."/>
            <person name="Fauchery L."/>
            <person name="Ihrmark K."/>
            <person name="Kuo A."/>
            <person name="LaButti K."/>
            <person name="Lipzen A."/>
            <person name="Morin E."/>
            <person name="Grigoriev I.V."/>
            <person name="Henrissat B."/>
            <person name="Lindahl B."/>
            <person name="Martin F."/>
        </authorList>
    </citation>
    <scope>NUCLEOTIDE SEQUENCE</scope>
    <source>
        <strain evidence="1">JB14</strain>
    </source>
</reference>
<name>A0A6A4H093_9AGAR</name>
<organism evidence="1 2">
    <name type="scientific">Gymnopus androsaceus JB14</name>
    <dbReference type="NCBI Taxonomy" id="1447944"/>
    <lineage>
        <taxon>Eukaryota</taxon>
        <taxon>Fungi</taxon>
        <taxon>Dikarya</taxon>
        <taxon>Basidiomycota</taxon>
        <taxon>Agaricomycotina</taxon>
        <taxon>Agaricomycetes</taxon>
        <taxon>Agaricomycetidae</taxon>
        <taxon>Agaricales</taxon>
        <taxon>Marasmiineae</taxon>
        <taxon>Omphalotaceae</taxon>
        <taxon>Gymnopus</taxon>
    </lineage>
</organism>
<dbReference type="OrthoDB" id="3262758at2759"/>